<organism evidence="2 3">
    <name type="scientific">Flavobacterium akiainvivens</name>
    <dbReference type="NCBI Taxonomy" id="1202724"/>
    <lineage>
        <taxon>Bacteria</taxon>
        <taxon>Pseudomonadati</taxon>
        <taxon>Bacteroidota</taxon>
        <taxon>Flavobacteriia</taxon>
        <taxon>Flavobacteriales</taxon>
        <taxon>Flavobacteriaceae</taxon>
        <taxon>Flavobacterium</taxon>
    </lineage>
</organism>
<reference evidence="2 3" key="1">
    <citation type="submission" date="2015-08" db="EMBL/GenBank/DDBJ databases">
        <title>Whole genome sequence of Flavobacterium akiainvivens IK-1T, from decaying Wikstroemia oahuensis, an endemic Hawaiian shrub.</title>
        <authorList>
            <person name="Wan X."/>
            <person name="Hou S."/>
            <person name="Saito J."/>
            <person name="Donachie S."/>
        </authorList>
    </citation>
    <scope>NUCLEOTIDE SEQUENCE [LARGE SCALE GENOMIC DNA]</scope>
    <source>
        <strain evidence="2 3">IK-1</strain>
    </source>
</reference>
<proteinExistence type="predicted"/>
<dbReference type="CDD" id="cd00038">
    <property type="entry name" value="CAP_ED"/>
    <property type="match status" value="1"/>
</dbReference>
<dbReference type="InterPro" id="IPR000595">
    <property type="entry name" value="cNMP-bd_dom"/>
</dbReference>
<dbReference type="SUPFAM" id="SSF51206">
    <property type="entry name" value="cAMP-binding domain-like"/>
    <property type="match status" value="1"/>
</dbReference>
<dbReference type="STRING" id="1202724.AM493_01450"/>
<protein>
    <recommendedName>
        <fullName evidence="1">Cyclic nucleotide-binding domain-containing protein</fullName>
    </recommendedName>
</protein>
<evidence type="ECO:0000313" key="3">
    <source>
        <dbReference type="Proteomes" id="UP000037755"/>
    </source>
</evidence>
<name>A0A0M8MDV1_9FLAO</name>
<keyword evidence="3" id="KW-1185">Reference proteome</keyword>
<dbReference type="Pfam" id="PF00027">
    <property type="entry name" value="cNMP_binding"/>
    <property type="match status" value="1"/>
</dbReference>
<gene>
    <name evidence="2" type="ORF">AM493_01450</name>
</gene>
<dbReference type="Gene3D" id="2.60.120.10">
    <property type="entry name" value="Jelly Rolls"/>
    <property type="match status" value="1"/>
</dbReference>
<sequence>MYEPLYDYIETKSGSNLTPEEKLHIQLFFKPKHLRKRQYLLQEGDICKDMSFIVKGAGRMFGLNDKGQEYTMRFGIENWWLGDYESYNYSIPSRHNIEMVEDSDLLQISKEGLQKLTSLVPAFDAMIKEIDKKGVVANQKRIYSSISLNAEEKYDAFLKSYPKILNRFPLVMIASYLGISPETLSRIRKNILNK</sequence>
<dbReference type="AlphaFoldDB" id="A0A0M8MDV1"/>
<dbReference type="Proteomes" id="UP000037755">
    <property type="component" value="Unassembled WGS sequence"/>
</dbReference>
<dbReference type="PATRIC" id="fig|1202724.3.peg.295"/>
<dbReference type="InterPro" id="IPR018490">
    <property type="entry name" value="cNMP-bd_dom_sf"/>
</dbReference>
<evidence type="ECO:0000259" key="1">
    <source>
        <dbReference type="Pfam" id="PF00027"/>
    </source>
</evidence>
<comment type="caution">
    <text evidence="2">The sequence shown here is derived from an EMBL/GenBank/DDBJ whole genome shotgun (WGS) entry which is preliminary data.</text>
</comment>
<dbReference type="InterPro" id="IPR014710">
    <property type="entry name" value="RmlC-like_jellyroll"/>
</dbReference>
<evidence type="ECO:0000313" key="2">
    <source>
        <dbReference type="EMBL" id="KOS08155.1"/>
    </source>
</evidence>
<dbReference type="EMBL" id="LIYD01000005">
    <property type="protein sequence ID" value="KOS08155.1"/>
    <property type="molecule type" value="Genomic_DNA"/>
</dbReference>
<accession>A0A0M8MDV1</accession>
<feature type="domain" description="Cyclic nucleotide-binding" evidence="1">
    <location>
        <begin position="32"/>
        <end position="116"/>
    </location>
</feature>